<dbReference type="AlphaFoldDB" id="K3XNZ9"/>
<sequence length="71" mass="7394">MQTRGRGTAAGRRRSCPAAARRPKCMRPRLCGSPGPACSRTSQPMARRGETVARCAAADGATERPGVGPRG</sequence>
<keyword evidence="3" id="KW-1185">Reference proteome</keyword>
<reference evidence="3" key="1">
    <citation type="journal article" date="2012" name="Nat. Biotechnol.">
        <title>Reference genome sequence of the model plant Setaria.</title>
        <authorList>
            <person name="Bennetzen J.L."/>
            <person name="Schmutz J."/>
            <person name="Wang H."/>
            <person name="Percifield R."/>
            <person name="Hawkins J."/>
            <person name="Pontaroli A.C."/>
            <person name="Estep M."/>
            <person name="Feng L."/>
            <person name="Vaughn J.N."/>
            <person name="Grimwood J."/>
            <person name="Jenkins J."/>
            <person name="Barry K."/>
            <person name="Lindquist E."/>
            <person name="Hellsten U."/>
            <person name="Deshpande S."/>
            <person name="Wang X."/>
            <person name="Wu X."/>
            <person name="Mitros T."/>
            <person name="Triplett J."/>
            <person name="Yang X."/>
            <person name="Ye C.Y."/>
            <person name="Mauro-Herrera M."/>
            <person name="Wang L."/>
            <person name="Li P."/>
            <person name="Sharma M."/>
            <person name="Sharma R."/>
            <person name="Ronald P.C."/>
            <person name="Panaud O."/>
            <person name="Kellogg E.A."/>
            <person name="Brutnell T.P."/>
            <person name="Doust A.N."/>
            <person name="Tuskan G.A."/>
            <person name="Rokhsar D."/>
            <person name="Devos K.M."/>
        </authorList>
    </citation>
    <scope>NUCLEOTIDE SEQUENCE [LARGE SCALE GENOMIC DNA]</scope>
    <source>
        <strain evidence="3">cv. Yugu1</strain>
    </source>
</reference>
<feature type="compositionally biased region" description="Basic residues" evidence="1">
    <location>
        <begin position="11"/>
        <end position="22"/>
    </location>
</feature>
<evidence type="ECO:0000256" key="1">
    <source>
        <dbReference type="SAM" id="MobiDB-lite"/>
    </source>
</evidence>
<evidence type="ECO:0000313" key="3">
    <source>
        <dbReference type="Proteomes" id="UP000004995"/>
    </source>
</evidence>
<dbReference type="Proteomes" id="UP000004995">
    <property type="component" value="Unassembled WGS sequence"/>
</dbReference>
<name>K3XNZ9_SETIT</name>
<dbReference type="HOGENOM" id="CLU_2744844_0_0_1"/>
<protein>
    <submittedName>
        <fullName evidence="2">Uncharacterized protein</fullName>
    </submittedName>
</protein>
<accession>K3XNZ9</accession>
<evidence type="ECO:0000313" key="2">
    <source>
        <dbReference type="EnsemblPlants" id="KQL05097"/>
    </source>
</evidence>
<dbReference type="EnsemblPlants" id="KQL05097">
    <property type="protein sequence ID" value="KQL05097"/>
    <property type="gene ID" value="SETIT_003622mg"/>
</dbReference>
<dbReference type="EMBL" id="AGNK02002984">
    <property type="status" value="NOT_ANNOTATED_CDS"/>
    <property type="molecule type" value="Genomic_DNA"/>
</dbReference>
<dbReference type="Gramene" id="KQL05097">
    <property type="protein sequence ID" value="KQL05097"/>
    <property type="gene ID" value="SETIT_003622mg"/>
</dbReference>
<dbReference type="InParanoid" id="K3XNZ9"/>
<reference evidence="2" key="2">
    <citation type="submission" date="2018-08" db="UniProtKB">
        <authorList>
            <consortium name="EnsemblPlants"/>
        </authorList>
    </citation>
    <scope>IDENTIFICATION</scope>
    <source>
        <strain evidence="2">Yugu1</strain>
    </source>
</reference>
<feature type="region of interest" description="Disordered" evidence="1">
    <location>
        <begin position="1"/>
        <end position="22"/>
    </location>
</feature>
<feature type="compositionally biased region" description="Low complexity" evidence="1">
    <location>
        <begin position="1"/>
        <end position="10"/>
    </location>
</feature>
<organism evidence="2 3">
    <name type="scientific">Setaria italica</name>
    <name type="common">Foxtail millet</name>
    <name type="synonym">Panicum italicum</name>
    <dbReference type="NCBI Taxonomy" id="4555"/>
    <lineage>
        <taxon>Eukaryota</taxon>
        <taxon>Viridiplantae</taxon>
        <taxon>Streptophyta</taxon>
        <taxon>Embryophyta</taxon>
        <taxon>Tracheophyta</taxon>
        <taxon>Spermatophyta</taxon>
        <taxon>Magnoliopsida</taxon>
        <taxon>Liliopsida</taxon>
        <taxon>Poales</taxon>
        <taxon>Poaceae</taxon>
        <taxon>PACMAD clade</taxon>
        <taxon>Panicoideae</taxon>
        <taxon>Panicodae</taxon>
        <taxon>Paniceae</taxon>
        <taxon>Cenchrinae</taxon>
        <taxon>Setaria</taxon>
    </lineage>
</organism>
<proteinExistence type="predicted"/>